<dbReference type="GO" id="GO:0015986">
    <property type="term" value="P:proton motive force-driven ATP synthesis"/>
    <property type="evidence" value="ECO:0007669"/>
    <property type="project" value="InterPro"/>
</dbReference>
<evidence type="ECO:0000256" key="6">
    <source>
        <dbReference type="ARBA" id="ARBA00022781"/>
    </source>
</evidence>
<dbReference type="CDD" id="cd06503">
    <property type="entry name" value="ATP-synt_Fo_b"/>
    <property type="match status" value="1"/>
</dbReference>
<keyword evidence="5 11" id="KW-0812">Transmembrane</keyword>
<keyword evidence="6 11" id="KW-0375">Hydrogen ion transport</keyword>
<evidence type="ECO:0000256" key="1">
    <source>
        <dbReference type="ARBA" id="ARBA00004167"/>
    </source>
</evidence>
<feature type="transmembrane region" description="Helical" evidence="12">
    <location>
        <begin position="29"/>
        <end position="50"/>
    </location>
</feature>
<keyword evidence="8 11" id="KW-0406">Ion transport</keyword>
<dbReference type="InterPro" id="IPR002146">
    <property type="entry name" value="ATP_synth_b/b'su_bac/chlpt"/>
</dbReference>
<protein>
    <submittedName>
        <fullName evidence="13">ATP synthase CF0 subunit II</fullName>
    </submittedName>
</protein>
<evidence type="ECO:0000256" key="5">
    <source>
        <dbReference type="ARBA" id="ARBA00022692"/>
    </source>
</evidence>
<name>A0A679C9W9_9CRYP</name>
<comment type="subcellular location">
    <subcellularLocation>
        <location evidence="1">Membrane</location>
        <topology evidence="1">Single-pass membrane protein</topology>
    </subcellularLocation>
</comment>
<comment type="similarity">
    <text evidence="2 11">Belongs to the ATPase B chain family.</text>
</comment>
<dbReference type="GO" id="GO:0046961">
    <property type="term" value="F:proton-transporting ATPase activity, rotational mechanism"/>
    <property type="evidence" value="ECO:0007669"/>
    <property type="project" value="TreeGrafter"/>
</dbReference>
<dbReference type="EMBL" id="LC484193">
    <property type="protein sequence ID" value="BBK20439.1"/>
    <property type="molecule type" value="Genomic_DNA"/>
</dbReference>
<evidence type="ECO:0000256" key="2">
    <source>
        <dbReference type="ARBA" id="ARBA00005513"/>
    </source>
</evidence>
<evidence type="ECO:0000256" key="12">
    <source>
        <dbReference type="SAM" id="Phobius"/>
    </source>
</evidence>
<keyword evidence="7 12" id="KW-1133">Transmembrane helix</keyword>
<organism evidence="13">
    <name type="scientific">Cryptomonas sp. CCAC 1634B</name>
    <dbReference type="NCBI Taxonomy" id="2051848"/>
    <lineage>
        <taxon>Eukaryota</taxon>
        <taxon>Cryptophyceae</taxon>
        <taxon>Cryptomonadales</taxon>
        <taxon>Cryptomonadaceae</taxon>
        <taxon>Cryptomonas</taxon>
    </lineage>
</organism>
<dbReference type="InterPro" id="IPR050059">
    <property type="entry name" value="ATP_synthase_B_chain"/>
</dbReference>
<evidence type="ECO:0000256" key="11">
    <source>
        <dbReference type="RuleBase" id="RU003848"/>
    </source>
</evidence>
<evidence type="ECO:0000313" key="13">
    <source>
        <dbReference type="EMBL" id="BBK20439.1"/>
    </source>
</evidence>
<dbReference type="GO" id="GO:0045259">
    <property type="term" value="C:proton-transporting ATP synthase complex"/>
    <property type="evidence" value="ECO:0007669"/>
    <property type="project" value="UniProtKB-KW"/>
</dbReference>
<reference evidence="13" key="1">
    <citation type="journal article" date="2020" name="Genome Biol. Evol.">
        <title>Comparative plastid genomics of Cryptomonas species reveals fine-scale genomic responses to loss of photosynthesis.</title>
        <authorList>
            <person name="Tanifuji G."/>
            <person name="Kamikawa R."/>
            <person name="Moore C.E."/>
            <person name="Mills T."/>
            <person name="Onodera N.T."/>
            <person name="Kashiyama Y."/>
            <person name="Archibald J.M."/>
            <person name="Inagaki Y."/>
            <person name="Hashimoto T."/>
        </authorList>
    </citation>
    <scope>NUCLEOTIDE SEQUENCE</scope>
    <source>
        <strain evidence="13">CCAC 1634 B</strain>
    </source>
</reference>
<evidence type="ECO:0000256" key="7">
    <source>
        <dbReference type="ARBA" id="ARBA00022989"/>
    </source>
</evidence>
<evidence type="ECO:0000256" key="8">
    <source>
        <dbReference type="ARBA" id="ARBA00023065"/>
    </source>
</evidence>
<dbReference type="PANTHER" id="PTHR33445">
    <property type="entry name" value="ATP SYNTHASE SUBUNIT B', CHLOROPLASTIC"/>
    <property type="match status" value="1"/>
</dbReference>
<keyword evidence="3 11" id="KW-0813">Transport</keyword>
<evidence type="ECO:0000256" key="3">
    <source>
        <dbReference type="ARBA" id="ARBA00022448"/>
    </source>
</evidence>
<keyword evidence="13" id="KW-0934">Plastid</keyword>
<dbReference type="PANTHER" id="PTHR33445:SF2">
    <property type="entry name" value="ATP SYNTHASE SUBUNIT B', CHLOROPLASTIC"/>
    <property type="match status" value="1"/>
</dbReference>
<comment type="function">
    <text evidence="10">F(1)F(0) ATP synthase produces ATP from ADP in the presence of a proton or sodium gradient. F-type ATPases consist of two structural domains, F(1) containing the extramembraneous catalytic core and F(0) containing the membrane proton channel, linked together by a central stalk and a peripheral stalk. During catalysis, ATP synthesis in the catalytic domain of F(1) is coupled via a rotary mechanism of the central stalk subunits to proton translocation.</text>
</comment>
<sequence>MDTTVHTSSISFLQILCAELKGGIFDINATLPLMMVQFMFLTMFLDRMFYIPVKSLLDVRDVYIRKKLSQASKSLATIDDLLRECELVLAQEKRDARASIESARKSALEVVAFEVCQANIVTQQLVLEATHDIEVQREMALHSLEMHVDDFSERIVKKLTNLASTL</sequence>
<geneLocation type="plastid" evidence="13"/>
<keyword evidence="4 11" id="KW-0138">CF(0)</keyword>
<evidence type="ECO:0000256" key="9">
    <source>
        <dbReference type="ARBA" id="ARBA00023136"/>
    </source>
</evidence>
<dbReference type="HAMAP" id="MF_01398">
    <property type="entry name" value="ATP_synth_b_bprime"/>
    <property type="match status" value="1"/>
</dbReference>
<dbReference type="Pfam" id="PF00430">
    <property type="entry name" value="ATP-synt_B"/>
    <property type="match status" value="1"/>
</dbReference>
<evidence type="ECO:0000256" key="4">
    <source>
        <dbReference type="ARBA" id="ARBA00022547"/>
    </source>
</evidence>
<evidence type="ECO:0000256" key="10">
    <source>
        <dbReference type="ARBA" id="ARBA00025198"/>
    </source>
</evidence>
<accession>A0A679C9W9</accession>
<gene>
    <name evidence="13" type="primary">atpG</name>
    <name evidence="13" type="ORF">CryM1634B_p004</name>
</gene>
<proteinExistence type="inferred from homology"/>
<dbReference type="AlphaFoldDB" id="A0A679C9W9"/>
<keyword evidence="9 12" id="KW-0472">Membrane</keyword>